<dbReference type="SUPFAM" id="SSF52172">
    <property type="entry name" value="CheY-like"/>
    <property type="match status" value="1"/>
</dbReference>
<evidence type="ECO:0000259" key="3">
    <source>
        <dbReference type="PROSITE" id="PS50110"/>
    </source>
</evidence>
<dbReference type="AlphaFoldDB" id="A0A2W4CWI9"/>
<evidence type="ECO:0000313" key="4">
    <source>
        <dbReference type="EMBL" id="PZM14605.1"/>
    </source>
</evidence>
<comment type="caution">
    <text evidence="4">The sequence shown here is derived from an EMBL/GenBank/DDBJ whole genome shotgun (WGS) entry which is preliminary data.</text>
</comment>
<feature type="domain" description="Response regulatory" evidence="3">
    <location>
        <begin position="7"/>
        <end position="121"/>
    </location>
</feature>
<feature type="modified residue" description="4-aspartylphosphate" evidence="2">
    <location>
        <position position="56"/>
    </location>
</feature>
<protein>
    <submittedName>
        <fullName evidence="4">Two-component system response regulator</fullName>
    </submittedName>
</protein>
<reference evidence="4 5" key="1">
    <citation type="journal article" date="2018" name="Sci. Rep.">
        <title>Rhizobium tumorigenes sp. nov., a novel plant tumorigenic bacterium isolated from cane gall tumors on thornless blackberry.</title>
        <authorList>
            <person name="Kuzmanovi N."/>
            <person name="Smalla K."/>
            <person name="Gronow S."/>
            <person name="PuBawska J."/>
        </authorList>
    </citation>
    <scope>NUCLEOTIDE SEQUENCE [LARGE SCALE GENOMIC DNA]</scope>
    <source>
        <strain evidence="4 5">CCBAU 85046</strain>
    </source>
</reference>
<dbReference type="PROSITE" id="PS50110">
    <property type="entry name" value="RESPONSE_REGULATORY"/>
    <property type="match status" value="1"/>
</dbReference>
<dbReference type="Pfam" id="PF00072">
    <property type="entry name" value="Response_reg"/>
    <property type="match status" value="1"/>
</dbReference>
<keyword evidence="1 2" id="KW-0597">Phosphoprotein</keyword>
<name>A0A2W4CWI9_9HYPH</name>
<dbReference type="Gene3D" id="3.40.50.2300">
    <property type="match status" value="1"/>
</dbReference>
<dbReference type="EMBL" id="PCDP01000032">
    <property type="protein sequence ID" value="PZM14605.1"/>
    <property type="molecule type" value="Genomic_DNA"/>
</dbReference>
<gene>
    <name evidence="4" type="ORF">CPY51_10215</name>
</gene>
<proteinExistence type="predicted"/>
<dbReference type="Proteomes" id="UP000248925">
    <property type="component" value="Unassembled WGS sequence"/>
</dbReference>
<organism evidence="4 5">
    <name type="scientific">Rhizobium tubonense</name>
    <dbReference type="NCBI Taxonomy" id="484088"/>
    <lineage>
        <taxon>Bacteria</taxon>
        <taxon>Pseudomonadati</taxon>
        <taxon>Pseudomonadota</taxon>
        <taxon>Alphaproteobacteria</taxon>
        <taxon>Hyphomicrobiales</taxon>
        <taxon>Rhizobiaceae</taxon>
        <taxon>Rhizobium/Agrobacterium group</taxon>
        <taxon>Rhizobium</taxon>
    </lineage>
</organism>
<dbReference type="InterPro" id="IPR050595">
    <property type="entry name" value="Bact_response_regulator"/>
</dbReference>
<dbReference type="PANTHER" id="PTHR44591:SF21">
    <property type="entry name" value="TWO-COMPONENT RESPONSE REGULATOR"/>
    <property type="match status" value="1"/>
</dbReference>
<evidence type="ECO:0000256" key="2">
    <source>
        <dbReference type="PROSITE-ProRule" id="PRU00169"/>
    </source>
</evidence>
<evidence type="ECO:0000256" key="1">
    <source>
        <dbReference type="ARBA" id="ARBA00022553"/>
    </source>
</evidence>
<dbReference type="OrthoDB" id="9782655at2"/>
<dbReference type="SMART" id="SM00448">
    <property type="entry name" value="REC"/>
    <property type="match status" value="1"/>
</dbReference>
<sequence>MENLRRTVAVVEDDASMRRSVHRLLNASGFHSIEYASAEEFLRRDQAVNPDCLILDIDLGGMSGIDLQRSLKDAGSSLPVIFITALDEIAFQKQAERLECIAFFRKPFQASLLIAAIKTALGD</sequence>
<dbReference type="InterPro" id="IPR011006">
    <property type="entry name" value="CheY-like_superfamily"/>
</dbReference>
<dbReference type="PANTHER" id="PTHR44591">
    <property type="entry name" value="STRESS RESPONSE REGULATOR PROTEIN 1"/>
    <property type="match status" value="1"/>
</dbReference>
<evidence type="ECO:0000313" key="5">
    <source>
        <dbReference type="Proteomes" id="UP000248925"/>
    </source>
</evidence>
<dbReference type="InterPro" id="IPR001789">
    <property type="entry name" value="Sig_transdc_resp-reg_receiver"/>
</dbReference>
<dbReference type="RefSeq" id="WP_111160136.1">
    <property type="nucleotide sequence ID" value="NZ_PCDP01000032.1"/>
</dbReference>
<dbReference type="GO" id="GO:0000160">
    <property type="term" value="P:phosphorelay signal transduction system"/>
    <property type="evidence" value="ECO:0007669"/>
    <property type="project" value="InterPro"/>
</dbReference>
<accession>A0A2W4CWI9</accession>
<keyword evidence="5" id="KW-1185">Reference proteome</keyword>